<organism evidence="1 2">
    <name type="scientific">Symbiodinium microadriaticum</name>
    <name type="common">Dinoflagellate</name>
    <name type="synonym">Zooxanthella microadriatica</name>
    <dbReference type="NCBI Taxonomy" id="2951"/>
    <lineage>
        <taxon>Eukaryota</taxon>
        <taxon>Sar</taxon>
        <taxon>Alveolata</taxon>
        <taxon>Dinophyceae</taxon>
        <taxon>Suessiales</taxon>
        <taxon>Symbiodiniaceae</taxon>
        <taxon>Symbiodinium</taxon>
    </lineage>
</organism>
<keyword evidence="2" id="KW-1185">Reference proteome</keyword>
<name>A0A1Q9EVV5_SYMMI</name>
<proteinExistence type="predicted"/>
<gene>
    <name evidence="1" type="ORF">AK812_SmicGene4605</name>
</gene>
<accession>A0A1Q9EVV5</accession>
<dbReference type="EMBL" id="LSRX01000057">
    <property type="protein sequence ID" value="OLQ11551.1"/>
    <property type="molecule type" value="Genomic_DNA"/>
</dbReference>
<dbReference type="OrthoDB" id="422110at2759"/>
<dbReference type="Proteomes" id="UP000186817">
    <property type="component" value="Unassembled WGS sequence"/>
</dbReference>
<protein>
    <submittedName>
        <fullName evidence="1">Uncharacterized protein</fullName>
    </submittedName>
</protein>
<evidence type="ECO:0000313" key="1">
    <source>
        <dbReference type="EMBL" id="OLQ11551.1"/>
    </source>
</evidence>
<dbReference type="AlphaFoldDB" id="A0A1Q9EVV5"/>
<sequence length="144" mass="16197">MSDIVGHPFLLISRLAAAPKNHWAHQIRGFMAYGFRAIEDGKRCTDDVVLQWNNMPNGWKQCPSDLPDSVKDKVIKPNPWGTHLLVMEDGKAYRTPGCGTKGEPGGLQMIWEFEKGPGRMKLQRLGGSQSYWYGKLFIRAPVPT</sequence>
<reference evidence="1 2" key="1">
    <citation type="submission" date="2016-02" db="EMBL/GenBank/DDBJ databases">
        <title>Genome analysis of coral dinoflagellate symbionts highlights evolutionary adaptations to a symbiotic lifestyle.</title>
        <authorList>
            <person name="Aranda M."/>
            <person name="Li Y."/>
            <person name="Liew Y.J."/>
            <person name="Baumgarten S."/>
            <person name="Simakov O."/>
            <person name="Wilson M."/>
            <person name="Piel J."/>
            <person name="Ashoor H."/>
            <person name="Bougouffa S."/>
            <person name="Bajic V.B."/>
            <person name="Ryu T."/>
            <person name="Ravasi T."/>
            <person name="Bayer T."/>
            <person name="Micklem G."/>
            <person name="Kim H."/>
            <person name="Bhak J."/>
            <person name="Lajeunesse T.C."/>
            <person name="Voolstra C.R."/>
        </authorList>
    </citation>
    <scope>NUCLEOTIDE SEQUENCE [LARGE SCALE GENOMIC DNA]</scope>
    <source>
        <strain evidence="1 2">CCMP2467</strain>
    </source>
</reference>
<comment type="caution">
    <text evidence="1">The sequence shown here is derived from an EMBL/GenBank/DDBJ whole genome shotgun (WGS) entry which is preliminary data.</text>
</comment>
<evidence type="ECO:0000313" key="2">
    <source>
        <dbReference type="Proteomes" id="UP000186817"/>
    </source>
</evidence>